<dbReference type="SUPFAM" id="SSF52743">
    <property type="entry name" value="Subtilisin-like"/>
    <property type="match status" value="1"/>
</dbReference>
<dbReference type="GO" id="GO:0004252">
    <property type="term" value="F:serine-type endopeptidase activity"/>
    <property type="evidence" value="ECO:0007669"/>
    <property type="project" value="InterPro"/>
</dbReference>
<dbReference type="CDD" id="cd04847">
    <property type="entry name" value="Peptidases_S8_Subtilisin_like_2"/>
    <property type="match status" value="1"/>
</dbReference>
<evidence type="ECO:0000259" key="1">
    <source>
        <dbReference type="Pfam" id="PF00082"/>
    </source>
</evidence>
<dbReference type="Pfam" id="PF00082">
    <property type="entry name" value="Peptidase_S8"/>
    <property type="match status" value="1"/>
</dbReference>
<dbReference type="GO" id="GO:0006508">
    <property type="term" value="P:proteolysis"/>
    <property type="evidence" value="ECO:0007669"/>
    <property type="project" value="InterPro"/>
</dbReference>
<dbReference type="InterPro" id="IPR000209">
    <property type="entry name" value="Peptidase_S8/S53_dom"/>
</dbReference>
<accession>A0A7W6EFW8</accession>
<evidence type="ECO:0000313" key="2">
    <source>
        <dbReference type="EMBL" id="MBB3997483.1"/>
    </source>
</evidence>
<sequence>MVIETAWTLPELAAAARDAGFEWFAERLPERDDEPDEIEDDREAGGAVVYVTLPSAPALTTMLSKWRRYVAGEPRPSLRDRDPDGRWWDLFGYLTDVRTWSAKDRVDPSLAAYVARERERNPGAPVLVELDLWFRADEEERFLAEAEIVRQVGEMGGRITDRALIPEIEYHALMVEVTAEQAEGTARRTGALATAQALMTVKPQSVVRRRFPAEAEALPYGTSVPPATTGPAHAALLDGYPVASHTLLAGRVNVEEVDVNSAAAPIDTRYHGTAMASLILHGDLHGGGEPLASPLAVVPILASDDAGLETTPYGKLPMALVHRAVTALVEGLDGTDPLAPDVVVINHSVCDAEGPFVRQPSAWARLIDHLAYRHDLLFVVSAGNIETPFAIGGYASRAEAVAADELALQSSILNSLERSTGTRGILCPAEAVNALTVGAVHEDGSNGNPGAHHDPFPPFGMTNVGSAVGFGFNRSIKPDIVEAGGRQFVTIAENDDGAVYAFASDGGSAGQLAAGPDAYGGSNTMTFRSSGTSNAAALTTRAAVQVLELAREAFEESGEDWRGCGRRAVLLKALLVHGASWGRTGLVLDGSFPPAGVRQWSRRRQAIARFLGLGRPAHAEMTDAGAHRATLIAHDRISANELHEYRIPIPPSLVNNRELRRVTVTLCWTTDTRSTMAYRNVALDVVDKNGRRKFWKGVKAVPQPHPDAMRRGNTFHTVMEGENRIRTVDLDGIFLGVQARSLDGNGNPVGVPYALIVTLELAASSRSDVHTELRNAIRNREAARPRAGRE</sequence>
<reference evidence="2 3" key="1">
    <citation type="submission" date="2020-08" db="EMBL/GenBank/DDBJ databases">
        <title>Genomic Encyclopedia of Type Strains, Phase IV (KMG-IV): sequencing the most valuable type-strain genomes for metagenomic binning, comparative biology and taxonomic classification.</title>
        <authorList>
            <person name="Goeker M."/>
        </authorList>
    </citation>
    <scope>NUCLEOTIDE SEQUENCE [LARGE SCALE GENOMIC DNA]</scope>
    <source>
        <strain evidence="2 3">DSM 102238</strain>
    </source>
</reference>
<organism evidence="2 3">
    <name type="scientific">Aureimonas pseudogalii</name>
    <dbReference type="NCBI Taxonomy" id="1744844"/>
    <lineage>
        <taxon>Bacteria</taxon>
        <taxon>Pseudomonadati</taxon>
        <taxon>Pseudomonadota</taxon>
        <taxon>Alphaproteobacteria</taxon>
        <taxon>Hyphomicrobiales</taxon>
        <taxon>Aurantimonadaceae</taxon>
        <taxon>Aureimonas</taxon>
    </lineage>
</organism>
<dbReference type="AlphaFoldDB" id="A0A7W6EFW8"/>
<evidence type="ECO:0000313" key="3">
    <source>
        <dbReference type="Proteomes" id="UP000542776"/>
    </source>
</evidence>
<protein>
    <recommendedName>
        <fullName evidence="1">Peptidase S8/S53 domain-containing protein</fullName>
    </recommendedName>
</protein>
<dbReference type="Gene3D" id="3.40.50.200">
    <property type="entry name" value="Peptidase S8/S53 domain"/>
    <property type="match status" value="1"/>
</dbReference>
<proteinExistence type="predicted"/>
<keyword evidence="3" id="KW-1185">Reference proteome</keyword>
<dbReference type="EMBL" id="JACIEK010000001">
    <property type="protein sequence ID" value="MBB3997483.1"/>
    <property type="molecule type" value="Genomic_DNA"/>
</dbReference>
<feature type="domain" description="Peptidase S8/S53" evidence="1">
    <location>
        <begin position="244"/>
        <end position="579"/>
    </location>
</feature>
<dbReference type="Proteomes" id="UP000542776">
    <property type="component" value="Unassembled WGS sequence"/>
</dbReference>
<gene>
    <name evidence="2" type="ORF">GGR04_001304</name>
</gene>
<dbReference type="RefSeq" id="WP_183198935.1">
    <property type="nucleotide sequence ID" value="NZ_JACIEK010000001.1"/>
</dbReference>
<dbReference type="InterPro" id="IPR034074">
    <property type="entry name" value="Y4bN_pept_dom"/>
</dbReference>
<dbReference type="InterPro" id="IPR036852">
    <property type="entry name" value="Peptidase_S8/S53_dom_sf"/>
</dbReference>
<comment type="caution">
    <text evidence="2">The sequence shown here is derived from an EMBL/GenBank/DDBJ whole genome shotgun (WGS) entry which is preliminary data.</text>
</comment>
<name>A0A7W6EFW8_9HYPH</name>